<proteinExistence type="predicted"/>
<keyword evidence="2" id="KW-1185">Reference proteome</keyword>
<dbReference type="AlphaFoldDB" id="A0A139A8C0"/>
<dbReference type="Proteomes" id="UP000070544">
    <property type="component" value="Unassembled WGS sequence"/>
</dbReference>
<accession>A0A139A8C0</accession>
<evidence type="ECO:0000313" key="1">
    <source>
        <dbReference type="EMBL" id="KXS13030.1"/>
    </source>
</evidence>
<reference evidence="1 2" key="1">
    <citation type="journal article" date="2015" name="Genome Biol. Evol.">
        <title>Phylogenomic analyses indicate that early fungi evolved digesting cell walls of algal ancestors of land plants.</title>
        <authorList>
            <person name="Chang Y."/>
            <person name="Wang S."/>
            <person name="Sekimoto S."/>
            <person name="Aerts A.L."/>
            <person name="Choi C."/>
            <person name="Clum A."/>
            <person name="LaButti K.M."/>
            <person name="Lindquist E.A."/>
            <person name="Yee Ngan C."/>
            <person name="Ohm R.A."/>
            <person name="Salamov A.A."/>
            <person name="Grigoriev I.V."/>
            <person name="Spatafora J.W."/>
            <person name="Berbee M.L."/>
        </authorList>
    </citation>
    <scope>NUCLEOTIDE SEQUENCE [LARGE SCALE GENOMIC DNA]</scope>
    <source>
        <strain evidence="1 2">JEL478</strain>
    </source>
</reference>
<name>A0A139A8C0_GONPJ</name>
<evidence type="ECO:0000313" key="2">
    <source>
        <dbReference type="Proteomes" id="UP000070544"/>
    </source>
</evidence>
<dbReference type="EMBL" id="KQ965782">
    <property type="protein sequence ID" value="KXS13030.1"/>
    <property type="molecule type" value="Genomic_DNA"/>
</dbReference>
<protein>
    <submittedName>
        <fullName evidence="1">Uncharacterized protein</fullName>
    </submittedName>
</protein>
<sequence>MIFNTLDNPRYFGMIWRDLWAFPSANNTKAGWFLHRYGRYGAFYGLFLQYEKTSRSSHHFLHIPDFVR</sequence>
<gene>
    <name evidence="1" type="ORF">M427DRAFT_58949</name>
</gene>
<organism evidence="1 2">
    <name type="scientific">Gonapodya prolifera (strain JEL478)</name>
    <name type="common">Monoblepharis prolifera</name>
    <dbReference type="NCBI Taxonomy" id="1344416"/>
    <lineage>
        <taxon>Eukaryota</taxon>
        <taxon>Fungi</taxon>
        <taxon>Fungi incertae sedis</taxon>
        <taxon>Chytridiomycota</taxon>
        <taxon>Chytridiomycota incertae sedis</taxon>
        <taxon>Monoblepharidomycetes</taxon>
        <taxon>Monoblepharidales</taxon>
        <taxon>Gonapodyaceae</taxon>
        <taxon>Gonapodya</taxon>
    </lineage>
</organism>